<dbReference type="SUPFAM" id="SSF56747">
    <property type="entry name" value="Prim-pol domain"/>
    <property type="match status" value="1"/>
</dbReference>
<reference evidence="2 3" key="1">
    <citation type="submission" date="2018-11" db="EMBL/GenBank/DDBJ databases">
        <authorList>
            <consortium name="Pathogen Informatics"/>
        </authorList>
    </citation>
    <scope>NUCLEOTIDE SEQUENCE [LARGE SCALE GENOMIC DNA]</scope>
    <source>
        <strain evidence="2 3">Egypt</strain>
    </source>
</reference>
<proteinExistence type="inferred from homology"/>
<evidence type="ECO:0000256" key="1">
    <source>
        <dbReference type="ARBA" id="ARBA00009762"/>
    </source>
</evidence>
<accession>A0A3P8GZ89</accession>
<sequence length="189" mass="21735">MPCIRGTILYTGLLHSSYNRSVFSRYYSYSFSNGTPYVLPEWKELVFDIDLTDYDEVRYCCASVCSRCWQLAQSAVLCVDRALREDFGFEHLLWVYSGRRGVHCWVCDNAARKLDPTARSAIVEYLSLVRGGNSRRSCVTDSIQFSRAYVFPQSKNKKYTSVIHSVSYLQPTSRLQDLLNRFSGGDRLV</sequence>
<dbReference type="GO" id="GO:0006269">
    <property type="term" value="P:DNA replication, synthesis of primer"/>
    <property type="evidence" value="ECO:0007669"/>
    <property type="project" value="InterPro"/>
</dbReference>
<protein>
    <submittedName>
        <fullName evidence="2">Uncharacterized protein</fullName>
    </submittedName>
</protein>
<dbReference type="AlphaFoldDB" id="A0A3P8GZ89"/>
<name>A0A3P8GZ89_9TREM</name>
<dbReference type="Pfam" id="PF01896">
    <property type="entry name" value="DNA_primase_S"/>
    <property type="match status" value="1"/>
</dbReference>
<organism evidence="2 3">
    <name type="scientific">Echinostoma caproni</name>
    <dbReference type="NCBI Taxonomy" id="27848"/>
    <lineage>
        <taxon>Eukaryota</taxon>
        <taxon>Metazoa</taxon>
        <taxon>Spiralia</taxon>
        <taxon>Lophotrochozoa</taxon>
        <taxon>Platyhelminthes</taxon>
        <taxon>Trematoda</taxon>
        <taxon>Digenea</taxon>
        <taxon>Plagiorchiida</taxon>
        <taxon>Echinostomata</taxon>
        <taxon>Echinostomatoidea</taxon>
        <taxon>Echinostomatidae</taxon>
        <taxon>Echinostoma</taxon>
    </lineage>
</organism>
<dbReference type="Gene3D" id="3.90.920.10">
    <property type="entry name" value="DNA primase, PRIM domain"/>
    <property type="match status" value="1"/>
</dbReference>
<dbReference type="Proteomes" id="UP000272942">
    <property type="component" value="Unassembled WGS sequence"/>
</dbReference>
<gene>
    <name evidence="2" type="ORF">ECPE_LOCUS17238</name>
</gene>
<comment type="similarity">
    <text evidence="1">Belongs to the eukaryotic-type primase small subunit family.</text>
</comment>
<dbReference type="InterPro" id="IPR002755">
    <property type="entry name" value="DNA_primase_S"/>
</dbReference>
<evidence type="ECO:0000313" key="2">
    <source>
        <dbReference type="EMBL" id="VDP94527.1"/>
    </source>
</evidence>
<dbReference type="PANTHER" id="PTHR10536">
    <property type="entry name" value="DNA PRIMASE SMALL SUBUNIT"/>
    <property type="match status" value="1"/>
</dbReference>
<dbReference type="OrthoDB" id="19606at2759"/>
<keyword evidence="3" id="KW-1185">Reference proteome</keyword>
<dbReference type="EMBL" id="UZAN01068196">
    <property type="protein sequence ID" value="VDP94527.1"/>
    <property type="molecule type" value="Genomic_DNA"/>
</dbReference>
<evidence type="ECO:0000313" key="3">
    <source>
        <dbReference type="Proteomes" id="UP000272942"/>
    </source>
</evidence>
<dbReference type="GO" id="GO:0003899">
    <property type="term" value="F:DNA-directed RNA polymerase activity"/>
    <property type="evidence" value="ECO:0007669"/>
    <property type="project" value="InterPro"/>
</dbReference>